<dbReference type="EMBL" id="CP036313">
    <property type="protein sequence ID" value="QBH14535.1"/>
    <property type="molecule type" value="Genomic_DNA"/>
</dbReference>
<sequence>MKIAITTWGNRVSPVFDAAQTLLIADIENQNIHNKKYESFQPDDIIALAALLNREKVTALVCGAISETYAARLVENRIRMFAFVTGNAMDILDCLARHNIIKPAFMMPGCTPITKMPLA</sequence>
<evidence type="ECO:0000313" key="4">
    <source>
        <dbReference type="Proteomes" id="UP000248798"/>
    </source>
</evidence>
<reference evidence="2 5" key="2">
    <citation type="submission" date="2019-02" db="EMBL/GenBank/DDBJ databases">
        <title>Complete genome sequence of Desulfobacter hydrogenophilus AcRS1.</title>
        <authorList>
            <person name="Marietou A."/>
            <person name="Lund M.B."/>
            <person name="Marshall I.P.G."/>
            <person name="Schreiber L."/>
            <person name="Jorgensen B."/>
        </authorList>
    </citation>
    <scope>NUCLEOTIDE SEQUENCE [LARGE SCALE GENOMIC DNA]</scope>
    <source>
        <strain evidence="2 5">AcRS1</strain>
    </source>
</reference>
<dbReference type="Pfam" id="PF02579">
    <property type="entry name" value="Nitro_FeMo-Co"/>
    <property type="match status" value="1"/>
</dbReference>
<dbReference type="Proteomes" id="UP000248798">
    <property type="component" value="Unassembled WGS sequence"/>
</dbReference>
<protein>
    <submittedName>
        <fullName evidence="3">Dinitrogenase iron-molybdenum cofactor biosynthesis domain-containing protein</fullName>
    </submittedName>
</protein>
<dbReference type="OrthoDB" id="280278at2"/>
<dbReference type="InterPro" id="IPR036105">
    <property type="entry name" value="DiNase_FeMo-co_biosyn_sf"/>
</dbReference>
<gene>
    <name evidence="3" type="ORF">DO021_13690</name>
    <name evidence="2" type="ORF">EYB58_17340</name>
</gene>
<evidence type="ECO:0000313" key="3">
    <source>
        <dbReference type="EMBL" id="RAM01408.1"/>
    </source>
</evidence>
<evidence type="ECO:0000313" key="5">
    <source>
        <dbReference type="Proteomes" id="UP000293902"/>
    </source>
</evidence>
<dbReference type="SUPFAM" id="SSF53146">
    <property type="entry name" value="Nitrogenase accessory factor-like"/>
    <property type="match status" value="1"/>
</dbReference>
<reference evidence="3 4" key="1">
    <citation type="submission" date="2018-06" db="EMBL/GenBank/DDBJ databases">
        <title>Complete Genome Sequence of Desulfobacter hydrogenophilus (DSM3380).</title>
        <authorList>
            <person name="Marietou A."/>
            <person name="Schreiber L."/>
            <person name="Marshall I."/>
            <person name="Jorgensen B."/>
        </authorList>
    </citation>
    <scope>NUCLEOTIDE SEQUENCE [LARGE SCALE GENOMIC DNA]</scope>
    <source>
        <strain evidence="3 4">DSM 3380</strain>
    </source>
</reference>
<dbReference type="AlphaFoldDB" id="A0A328FA40"/>
<dbReference type="Proteomes" id="UP000293902">
    <property type="component" value="Chromosome"/>
</dbReference>
<evidence type="ECO:0000259" key="1">
    <source>
        <dbReference type="Pfam" id="PF02579"/>
    </source>
</evidence>
<dbReference type="RefSeq" id="WP_111957604.1">
    <property type="nucleotide sequence ID" value="NZ_CP036313.1"/>
</dbReference>
<proteinExistence type="predicted"/>
<dbReference type="Gene3D" id="3.30.420.130">
    <property type="entry name" value="Dinitrogenase iron-molybdenum cofactor biosynthesis domain"/>
    <property type="match status" value="1"/>
</dbReference>
<name>A0A328FA40_9BACT</name>
<accession>A0A328FA40</accession>
<dbReference type="EMBL" id="QLNI01000027">
    <property type="protein sequence ID" value="RAM01408.1"/>
    <property type="molecule type" value="Genomic_DNA"/>
</dbReference>
<organism evidence="3 4">
    <name type="scientific">Desulfobacter hydrogenophilus</name>
    <dbReference type="NCBI Taxonomy" id="2291"/>
    <lineage>
        <taxon>Bacteria</taxon>
        <taxon>Pseudomonadati</taxon>
        <taxon>Thermodesulfobacteriota</taxon>
        <taxon>Desulfobacteria</taxon>
        <taxon>Desulfobacterales</taxon>
        <taxon>Desulfobacteraceae</taxon>
        <taxon>Desulfobacter</taxon>
    </lineage>
</organism>
<evidence type="ECO:0000313" key="2">
    <source>
        <dbReference type="EMBL" id="QBH14535.1"/>
    </source>
</evidence>
<keyword evidence="5" id="KW-1185">Reference proteome</keyword>
<feature type="domain" description="Dinitrogenase iron-molybdenum cofactor biosynthesis" evidence="1">
    <location>
        <begin position="9"/>
        <end position="95"/>
    </location>
</feature>
<dbReference type="InterPro" id="IPR003731">
    <property type="entry name" value="Di-Nase_FeMo-co_biosynth"/>
</dbReference>